<comment type="caution">
    <text evidence="1">The sequence shown here is derived from an EMBL/GenBank/DDBJ whole genome shotgun (WGS) entry which is preliminary data.</text>
</comment>
<sequence>MTSELDTALSRLRRTPDGYDETRLRNRVRASLDGGRTGRRDTGGWTIARTALAMRLAPAVFALVVGSFIGLQSVPRENGELDVFAVRSPYSLAEITSPRGAGL</sequence>
<evidence type="ECO:0000313" key="1">
    <source>
        <dbReference type="EMBL" id="MFC2925647.1"/>
    </source>
</evidence>
<protein>
    <recommendedName>
        <fullName evidence="3">ABC transporter permease</fullName>
    </recommendedName>
</protein>
<dbReference type="Proteomes" id="UP001595379">
    <property type="component" value="Unassembled WGS sequence"/>
</dbReference>
<dbReference type="EMBL" id="JBHRSV010000005">
    <property type="protein sequence ID" value="MFC2925647.1"/>
    <property type="molecule type" value="Genomic_DNA"/>
</dbReference>
<accession>A0ABV6ZW61</accession>
<gene>
    <name evidence="1" type="ORF">ACFOOR_05980</name>
</gene>
<reference evidence="2" key="1">
    <citation type="journal article" date="2019" name="Int. J. Syst. Evol. Microbiol.">
        <title>The Global Catalogue of Microorganisms (GCM) 10K type strain sequencing project: providing services to taxonomists for standard genome sequencing and annotation.</title>
        <authorList>
            <consortium name="The Broad Institute Genomics Platform"/>
            <consortium name="The Broad Institute Genome Sequencing Center for Infectious Disease"/>
            <person name="Wu L."/>
            <person name="Ma J."/>
        </authorList>
    </citation>
    <scope>NUCLEOTIDE SEQUENCE [LARGE SCALE GENOMIC DNA]</scope>
    <source>
        <strain evidence="2">KCTC 52487</strain>
    </source>
</reference>
<evidence type="ECO:0000313" key="2">
    <source>
        <dbReference type="Proteomes" id="UP001595379"/>
    </source>
</evidence>
<evidence type="ECO:0008006" key="3">
    <source>
        <dbReference type="Google" id="ProtNLM"/>
    </source>
</evidence>
<name>A0ABV6ZW61_9PROT</name>
<dbReference type="RefSeq" id="WP_236957040.1">
    <property type="nucleotide sequence ID" value="NZ_JBHRSV010000005.1"/>
</dbReference>
<organism evidence="1 2">
    <name type="scientific">Hyphobacterium vulgare</name>
    <dbReference type="NCBI Taxonomy" id="1736751"/>
    <lineage>
        <taxon>Bacteria</taxon>
        <taxon>Pseudomonadati</taxon>
        <taxon>Pseudomonadota</taxon>
        <taxon>Alphaproteobacteria</taxon>
        <taxon>Maricaulales</taxon>
        <taxon>Maricaulaceae</taxon>
        <taxon>Hyphobacterium</taxon>
    </lineage>
</organism>
<keyword evidence="2" id="KW-1185">Reference proteome</keyword>
<proteinExistence type="predicted"/>